<dbReference type="OrthoDB" id="5862433at2759"/>
<protein>
    <submittedName>
        <fullName evidence="7">Zinc finger, C2H2 type</fullName>
    </submittedName>
</protein>
<evidence type="ECO:0000256" key="3">
    <source>
        <dbReference type="ARBA" id="ARBA00022771"/>
    </source>
</evidence>
<dbReference type="SUPFAM" id="SSF57667">
    <property type="entry name" value="beta-beta-alpha zinc fingers"/>
    <property type="match status" value="1"/>
</dbReference>
<feature type="domain" description="C2H2-type" evidence="6">
    <location>
        <begin position="108"/>
        <end position="135"/>
    </location>
</feature>
<dbReference type="GO" id="GO:0000785">
    <property type="term" value="C:chromatin"/>
    <property type="evidence" value="ECO:0007669"/>
    <property type="project" value="TreeGrafter"/>
</dbReference>
<feature type="domain" description="C2H2-type" evidence="6">
    <location>
        <begin position="79"/>
        <end position="108"/>
    </location>
</feature>
<dbReference type="KEGG" id="nai:NECAME_06896"/>
<dbReference type="PROSITE" id="PS50157">
    <property type="entry name" value="ZINC_FINGER_C2H2_2"/>
    <property type="match status" value="2"/>
</dbReference>
<evidence type="ECO:0000256" key="5">
    <source>
        <dbReference type="PROSITE-ProRule" id="PRU00042"/>
    </source>
</evidence>
<keyword evidence="4" id="KW-0862">Zinc</keyword>
<reference evidence="8" key="1">
    <citation type="journal article" date="2014" name="Nat. Genet.">
        <title>Genome of the human hookworm Necator americanus.</title>
        <authorList>
            <person name="Tang Y.T."/>
            <person name="Gao X."/>
            <person name="Rosa B.A."/>
            <person name="Abubucker S."/>
            <person name="Hallsworth-Pepin K."/>
            <person name="Martin J."/>
            <person name="Tyagi R."/>
            <person name="Heizer E."/>
            <person name="Zhang X."/>
            <person name="Bhonagiri-Palsikar V."/>
            <person name="Minx P."/>
            <person name="Warren W.C."/>
            <person name="Wang Q."/>
            <person name="Zhan B."/>
            <person name="Hotez P.J."/>
            <person name="Sternberg P.W."/>
            <person name="Dougall A."/>
            <person name="Gaze S.T."/>
            <person name="Mulvenna J."/>
            <person name="Sotillo J."/>
            <person name="Ranganathan S."/>
            <person name="Rabelo E.M."/>
            <person name="Wilson R.K."/>
            <person name="Felgner P.L."/>
            <person name="Bethony J."/>
            <person name="Hawdon J.M."/>
            <person name="Gasser R.B."/>
            <person name="Loukas A."/>
            <person name="Mitreva M."/>
        </authorList>
    </citation>
    <scope>NUCLEOTIDE SEQUENCE [LARGE SCALE GENOMIC DNA]</scope>
</reference>
<dbReference type="GO" id="GO:0005667">
    <property type="term" value="C:transcription regulator complex"/>
    <property type="evidence" value="ECO:0007669"/>
    <property type="project" value="TreeGrafter"/>
</dbReference>
<proteinExistence type="predicted"/>
<dbReference type="GO" id="GO:0000978">
    <property type="term" value="F:RNA polymerase II cis-regulatory region sequence-specific DNA binding"/>
    <property type="evidence" value="ECO:0007669"/>
    <property type="project" value="TreeGrafter"/>
</dbReference>
<evidence type="ECO:0000256" key="4">
    <source>
        <dbReference type="ARBA" id="ARBA00022833"/>
    </source>
</evidence>
<gene>
    <name evidence="7" type="ORF">NECAME_06896</name>
</gene>
<evidence type="ECO:0000256" key="1">
    <source>
        <dbReference type="ARBA" id="ARBA00022723"/>
    </source>
</evidence>
<evidence type="ECO:0000256" key="2">
    <source>
        <dbReference type="ARBA" id="ARBA00022737"/>
    </source>
</evidence>
<keyword evidence="8" id="KW-1185">Reference proteome</keyword>
<feature type="non-terminal residue" evidence="7">
    <location>
        <position position="1"/>
    </location>
</feature>
<dbReference type="GO" id="GO:0031519">
    <property type="term" value="C:PcG protein complex"/>
    <property type="evidence" value="ECO:0007669"/>
    <property type="project" value="TreeGrafter"/>
</dbReference>
<dbReference type="PANTHER" id="PTHR14003">
    <property type="entry name" value="TRANSCRIPTIONAL REPRESSOR PROTEIN YY"/>
    <property type="match status" value="1"/>
</dbReference>
<dbReference type="SMART" id="SM00355">
    <property type="entry name" value="ZnF_C2H2"/>
    <property type="match status" value="2"/>
</dbReference>
<dbReference type="GO" id="GO:0008270">
    <property type="term" value="F:zinc ion binding"/>
    <property type="evidence" value="ECO:0007669"/>
    <property type="project" value="UniProtKB-KW"/>
</dbReference>
<dbReference type="Proteomes" id="UP000053676">
    <property type="component" value="Unassembled WGS sequence"/>
</dbReference>
<evidence type="ECO:0000313" key="8">
    <source>
        <dbReference type="Proteomes" id="UP000053676"/>
    </source>
</evidence>
<keyword evidence="1" id="KW-0479">Metal-binding</keyword>
<organism evidence="7 8">
    <name type="scientific">Necator americanus</name>
    <name type="common">Human hookworm</name>
    <dbReference type="NCBI Taxonomy" id="51031"/>
    <lineage>
        <taxon>Eukaryota</taxon>
        <taxon>Metazoa</taxon>
        <taxon>Ecdysozoa</taxon>
        <taxon>Nematoda</taxon>
        <taxon>Chromadorea</taxon>
        <taxon>Rhabditida</taxon>
        <taxon>Rhabditina</taxon>
        <taxon>Rhabditomorpha</taxon>
        <taxon>Strongyloidea</taxon>
        <taxon>Ancylostomatidae</taxon>
        <taxon>Bunostominae</taxon>
        <taxon>Necator</taxon>
    </lineage>
</organism>
<dbReference type="FunFam" id="3.30.160.60:FF:000303">
    <property type="entry name" value="Zinc finger protein 41"/>
    <property type="match status" value="1"/>
</dbReference>
<keyword evidence="2" id="KW-0677">Repeat</keyword>
<sequence length="232" mass="26607">FNCHFVSAISIEPDIGGTSLSRPDQSLNCAGSCDNYKQSTVEPNFGIEIQRFNVPLKVYPGNRSYQMLPLNERVQLTEFPCPEKGCSSILRTRTALRKHALVHAERRFSCNNCGRSFAERTKLNRHMLTHTGERAFKVRSRTNAHTAPMHSLIHIIYGFIYHGDITTEVNVNLHSKCFHFIIYVWVICIKFIHLNAFLGSLKSLSQCDLLRLQNYGMKSTRRHFFAGQKEDN</sequence>
<dbReference type="STRING" id="51031.W2TRP8"/>
<dbReference type="Gene3D" id="3.30.160.60">
    <property type="entry name" value="Classic Zinc Finger"/>
    <property type="match status" value="1"/>
</dbReference>
<dbReference type="InterPro" id="IPR036236">
    <property type="entry name" value="Znf_C2H2_sf"/>
</dbReference>
<name>W2TRP8_NECAM</name>
<dbReference type="EMBL" id="KI657953">
    <property type="protein sequence ID" value="ETN84334.1"/>
    <property type="molecule type" value="Genomic_DNA"/>
</dbReference>
<dbReference type="PROSITE" id="PS00028">
    <property type="entry name" value="ZINC_FINGER_C2H2_1"/>
    <property type="match status" value="1"/>
</dbReference>
<dbReference type="Pfam" id="PF00096">
    <property type="entry name" value="zf-C2H2"/>
    <property type="match status" value="1"/>
</dbReference>
<dbReference type="PANTHER" id="PTHR14003:SF19">
    <property type="entry name" value="YY2 TRANSCRIPTION FACTOR"/>
    <property type="match status" value="1"/>
</dbReference>
<evidence type="ECO:0000259" key="6">
    <source>
        <dbReference type="PROSITE" id="PS50157"/>
    </source>
</evidence>
<accession>W2TRP8</accession>
<evidence type="ECO:0000313" key="7">
    <source>
        <dbReference type="EMBL" id="ETN84334.1"/>
    </source>
</evidence>
<keyword evidence="3 5" id="KW-0863">Zinc-finger</keyword>
<dbReference type="InterPro" id="IPR013087">
    <property type="entry name" value="Znf_C2H2_type"/>
</dbReference>
<dbReference type="AlphaFoldDB" id="W2TRP8"/>
<dbReference type="GO" id="GO:0000981">
    <property type="term" value="F:DNA-binding transcription factor activity, RNA polymerase II-specific"/>
    <property type="evidence" value="ECO:0007669"/>
    <property type="project" value="TreeGrafter"/>
</dbReference>